<proteinExistence type="predicted"/>
<evidence type="ECO:0000313" key="2">
    <source>
        <dbReference type="EMBL" id="PPJ54871.1"/>
    </source>
</evidence>
<reference evidence="3" key="1">
    <citation type="journal article" date="2017" name="bioRxiv">
        <title>Conservation of a gene cluster reveals novel cercosporin biosynthetic mechanisms and extends production to the genus Colletotrichum.</title>
        <authorList>
            <person name="de Jonge R."/>
            <person name="Ebert M.K."/>
            <person name="Huitt-Roehl C.R."/>
            <person name="Pal P."/>
            <person name="Suttle J.C."/>
            <person name="Spanner R.E."/>
            <person name="Neubauer J.D."/>
            <person name="Jurick W.M.II."/>
            <person name="Stott K.A."/>
            <person name="Secor G.A."/>
            <person name="Thomma B.P.H.J."/>
            <person name="Van de Peer Y."/>
            <person name="Townsend C.A."/>
            <person name="Bolton M.D."/>
        </authorList>
    </citation>
    <scope>NUCLEOTIDE SEQUENCE [LARGE SCALE GENOMIC DNA]</scope>
    <source>
        <strain evidence="3">CBS538.71</strain>
    </source>
</reference>
<gene>
    <name evidence="2" type="ORF">CBER1_06025</name>
</gene>
<evidence type="ECO:0000313" key="3">
    <source>
        <dbReference type="Proteomes" id="UP000237631"/>
    </source>
</evidence>
<organism evidence="2 3">
    <name type="scientific">Cercospora berteroae</name>
    <dbReference type="NCBI Taxonomy" id="357750"/>
    <lineage>
        <taxon>Eukaryota</taxon>
        <taxon>Fungi</taxon>
        <taxon>Dikarya</taxon>
        <taxon>Ascomycota</taxon>
        <taxon>Pezizomycotina</taxon>
        <taxon>Dothideomycetes</taxon>
        <taxon>Dothideomycetidae</taxon>
        <taxon>Mycosphaerellales</taxon>
        <taxon>Mycosphaerellaceae</taxon>
        <taxon>Cercospora</taxon>
    </lineage>
</organism>
<feature type="region of interest" description="Disordered" evidence="1">
    <location>
        <begin position="25"/>
        <end position="52"/>
    </location>
</feature>
<name>A0A2S6C565_9PEZI</name>
<keyword evidence="3" id="KW-1185">Reference proteome</keyword>
<dbReference type="AlphaFoldDB" id="A0A2S6C565"/>
<comment type="caution">
    <text evidence="2">The sequence shown here is derived from an EMBL/GenBank/DDBJ whole genome shotgun (WGS) entry which is preliminary data.</text>
</comment>
<dbReference type="EMBL" id="PNEN01000553">
    <property type="protein sequence ID" value="PPJ54871.1"/>
    <property type="molecule type" value="Genomic_DNA"/>
</dbReference>
<feature type="compositionally biased region" description="Low complexity" evidence="1">
    <location>
        <begin position="25"/>
        <end position="42"/>
    </location>
</feature>
<accession>A0A2S6C565</accession>
<evidence type="ECO:0000256" key="1">
    <source>
        <dbReference type="SAM" id="MobiDB-lite"/>
    </source>
</evidence>
<sequence length="111" mass="12769">MFRPTLLRALRPARSSIRSFSIRQRLQQEQPQYQAPSQPEAAKPNPHRQVYKQGGPGRAIAYNFLIAMVTFQVLYWGWLKLESIETKQEKGNEIKKLEGEVEKLTGAKAKD</sequence>
<protein>
    <submittedName>
        <fullName evidence="2">Uncharacterized protein</fullName>
    </submittedName>
</protein>
<dbReference type="OrthoDB" id="2120024at2759"/>
<dbReference type="Proteomes" id="UP000237631">
    <property type="component" value="Unassembled WGS sequence"/>
</dbReference>